<dbReference type="RefSeq" id="WP_090246731.1">
    <property type="nucleotide sequence ID" value="NZ_FPAS01000001.1"/>
</dbReference>
<dbReference type="PANTHER" id="PTHR43066">
    <property type="entry name" value="RHOMBOID-RELATED PROTEIN"/>
    <property type="match status" value="1"/>
</dbReference>
<sequence>MNFLNNLHPVTKNLLLINVILFIITVFGEQQGFPITHYLGGHVFSSPFFQPYQLVTHFFMHGSLMHLVGNMFGLVFFGNLLERVWGPKRFFIFYFVTGIGAFVLYQGIGYYELLQVREEITLLGYNYHDVHHLLSEGKVYTNAGPKMTEYVQMLSVPMIGASGAVFGILAAAAYLFPNMEIMLIFFPVPIKAKYFVSIYLVYEVIQTIQYNPTDNIAHLAHIAGALIGFIMVKIWQKSRTNFY</sequence>
<dbReference type="GO" id="GO:0004252">
    <property type="term" value="F:serine-type endopeptidase activity"/>
    <property type="evidence" value="ECO:0007669"/>
    <property type="project" value="InterPro"/>
</dbReference>
<evidence type="ECO:0000313" key="7">
    <source>
        <dbReference type="EMBL" id="SFT49305.1"/>
    </source>
</evidence>
<feature type="transmembrane region" description="Helical" evidence="5">
    <location>
        <begin position="216"/>
        <end position="235"/>
    </location>
</feature>
<dbReference type="OrthoDB" id="9807874at2"/>
<name>A0A1I6YFI8_9FLAO</name>
<dbReference type="InterPro" id="IPR022764">
    <property type="entry name" value="Peptidase_S54_rhomboid_dom"/>
</dbReference>
<dbReference type="Gene3D" id="1.20.1540.10">
    <property type="entry name" value="Rhomboid-like"/>
    <property type="match status" value="1"/>
</dbReference>
<dbReference type="AlphaFoldDB" id="A0A1I6YFI8"/>
<accession>A0A1I6YFI8</accession>
<evidence type="ECO:0000256" key="3">
    <source>
        <dbReference type="ARBA" id="ARBA00022989"/>
    </source>
</evidence>
<dbReference type="SUPFAM" id="SSF144091">
    <property type="entry name" value="Rhomboid-like"/>
    <property type="match status" value="1"/>
</dbReference>
<feature type="transmembrane region" description="Helical" evidence="5">
    <location>
        <begin position="90"/>
        <end position="108"/>
    </location>
</feature>
<keyword evidence="7" id="KW-0645">Protease</keyword>
<evidence type="ECO:0000256" key="5">
    <source>
        <dbReference type="SAM" id="Phobius"/>
    </source>
</evidence>
<dbReference type="STRING" id="477690.SAMN05216474_0869"/>
<reference evidence="7 8" key="1">
    <citation type="submission" date="2016-10" db="EMBL/GenBank/DDBJ databases">
        <authorList>
            <person name="de Groot N.N."/>
        </authorList>
    </citation>
    <scope>NUCLEOTIDE SEQUENCE [LARGE SCALE GENOMIC DNA]</scope>
    <source>
        <strain evidence="7 8">CGMCC 1.7005</strain>
    </source>
</reference>
<dbReference type="Pfam" id="PF01694">
    <property type="entry name" value="Rhomboid"/>
    <property type="match status" value="1"/>
</dbReference>
<comment type="subcellular location">
    <subcellularLocation>
        <location evidence="1">Membrane</location>
        <topology evidence="1">Multi-pass membrane protein</topology>
    </subcellularLocation>
</comment>
<feature type="domain" description="Peptidase S54 rhomboid" evidence="6">
    <location>
        <begin position="50"/>
        <end position="234"/>
    </location>
</feature>
<evidence type="ECO:0000259" key="6">
    <source>
        <dbReference type="Pfam" id="PF01694"/>
    </source>
</evidence>
<gene>
    <name evidence="7" type="ORF">SAMN05216474_0869</name>
</gene>
<dbReference type="GO" id="GO:0006508">
    <property type="term" value="P:proteolysis"/>
    <property type="evidence" value="ECO:0007669"/>
    <property type="project" value="UniProtKB-KW"/>
</dbReference>
<dbReference type="GO" id="GO:0016020">
    <property type="term" value="C:membrane"/>
    <property type="evidence" value="ECO:0007669"/>
    <property type="project" value="UniProtKB-SubCell"/>
</dbReference>
<protein>
    <submittedName>
        <fullName evidence="7">Membrane associated serine protease, rhomboid family</fullName>
    </submittedName>
</protein>
<evidence type="ECO:0000313" key="8">
    <source>
        <dbReference type="Proteomes" id="UP000236454"/>
    </source>
</evidence>
<keyword evidence="8" id="KW-1185">Reference proteome</keyword>
<evidence type="ECO:0000256" key="1">
    <source>
        <dbReference type="ARBA" id="ARBA00004141"/>
    </source>
</evidence>
<keyword evidence="4 5" id="KW-0472">Membrane</keyword>
<dbReference type="InterPro" id="IPR035952">
    <property type="entry name" value="Rhomboid-like_sf"/>
</dbReference>
<dbReference type="PANTHER" id="PTHR43066:SF11">
    <property type="entry name" value="PEPTIDASE S54 RHOMBOID DOMAIN-CONTAINING PROTEIN"/>
    <property type="match status" value="1"/>
</dbReference>
<keyword evidence="3 5" id="KW-1133">Transmembrane helix</keyword>
<proteinExistence type="predicted"/>
<dbReference type="EMBL" id="FPAS01000001">
    <property type="protein sequence ID" value="SFT49305.1"/>
    <property type="molecule type" value="Genomic_DNA"/>
</dbReference>
<feature type="transmembrane region" description="Helical" evidence="5">
    <location>
        <begin position="183"/>
        <end position="204"/>
    </location>
</feature>
<evidence type="ECO:0000256" key="4">
    <source>
        <dbReference type="ARBA" id="ARBA00023136"/>
    </source>
</evidence>
<keyword evidence="2 5" id="KW-0812">Transmembrane</keyword>
<feature type="transmembrane region" description="Helical" evidence="5">
    <location>
        <begin position="154"/>
        <end position="176"/>
    </location>
</feature>
<evidence type="ECO:0000256" key="2">
    <source>
        <dbReference type="ARBA" id="ARBA00022692"/>
    </source>
</evidence>
<dbReference type="Proteomes" id="UP000236454">
    <property type="component" value="Unassembled WGS sequence"/>
</dbReference>
<dbReference type="SMART" id="SM01160">
    <property type="entry name" value="DUF1751"/>
    <property type="match status" value="1"/>
</dbReference>
<keyword evidence="7" id="KW-0378">Hydrolase</keyword>
<organism evidence="7 8">
    <name type="scientific">Lishizhenia tianjinensis</name>
    <dbReference type="NCBI Taxonomy" id="477690"/>
    <lineage>
        <taxon>Bacteria</taxon>
        <taxon>Pseudomonadati</taxon>
        <taxon>Bacteroidota</taxon>
        <taxon>Flavobacteriia</taxon>
        <taxon>Flavobacteriales</taxon>
        <taxon>Crocinitomicaceae</taxon>
        <taxon>Lishizhenia</taxon>
    </lineage>
</organism>
<feature type="transmembrane region" description="Helical" evidence="5">
    <location>
        <begin position="52"/>
        <end position="78"/>
    </location>
</feature>